<feature type="transmembrane region" description="Helical" evidence="4">
    <location>
        <begin position="32"/>
        <end position="56"/>
    </location>
</feature>
<evidence type="ECO:0000256" key="4">
    <source>
        <dbReference type="SAM" id="Phobius"/>
    </source>
</evidence>
<dbReference type="AlphaFoldDB" id="A0A7X3S8H0"/>
<dbReference type="InterPro" id="IPR036259">
    <property type="entry name" value="MFS_trans_sf"/>
</dbReference>
<feature type="transmembrane region" description="Helical" evidence="4">
    <location>
        <begin position="361"/>
        <end position="381"/>
    </location>
</feature>
<keyword evidence="1 4" id="KW-0812">Transmembrane</keyword>
<feature type="transmembrane region" description="Helical" evidence="4">
    <location>
        <begin position="239"/>
        <end position="261"/>
    </location>
</feature>
<comment type="caution">
    <text evidence="6">The sequence shown here is derived from an EMBL/GenBank/DDBJ whole genome shotgun (WGS) entry which is preliminary data.</text>
</comment>
<dbReference type="PANTHER" id="PTHR11360">
    <property type="entry name" value="MONOCARBOXYLATE TRANSPORTER"/>
    <property type="match status" value="1"/>
</dbReference>
<feature type="transmembrane region" description="Helical" evidence="4">
    <location>
        <begin position="154"/>
        <end position="173"/>
    </location>
</feature>
<dbReference type="PROSITE" id="PS50850">
    <property type="entry name" value="MFS"/>
    <property type="match status" value="1"/>
</dbReference>
<evidence type="ECO:0000313" key="6">
    <source>
        <dbReference type="EMBL" id="MXN65745.1"/>
    </source>
</evidence>
<evidence type="ECO:0000313" key="7">
    <source>
        <dbReference type="Proteomes" id="UP000433101"/>
    </source>
</evidence>
<evidence type="ECO:0000256" key="1">
    <source>
        <dbReference type="ARBA" id="ARBA00022692"/>
    </source>
</evidence>
<dbReference type="InterPro" id="IPR020846">
    <property type="entry name" value="MFS_dom"/>
</dbReference>
<dbReference type="Pfam" id="PF07690">
    <property type="entry name" value="MFS_1"/>
    <property type="match status" value="1"/>
</dbReference>
<feature type="transmembrane region" description="Helical" evidence="4">
    <location>
        <begin position="273"/>
        <end position="291"/>
    </location>
</feature>
<reference evidence="6 7" key="1">
    <citation type="submission" date="2019-12" db="EMBL/GenBank/DDBJ databases">
        <authorList>
            <person name="Li M."/>
        </authorList>
    </citation>
    <scope>NUCLEOTIDE SEQUENCE [LARGE SCALE GENOMIC DNA]</scope>
    <source>
        <strain evidence="6 7">GBMRC 2046</strain>
    </source>
</reference>
<dbReference type="Gene3D" id="1.20.1250.20">
    <property type="entry name" value="MFS general substrate transporter like domains"/>
    <property type="match status" value="2"/>
</dbReference>
<dbReference type="GO" id="GO:0022857">
    <property type="term" value="F:transmembrane transporter activity"/>
    <property type="evidence" value="ECO:0007669"/>
    <property type="project" value="InterPro"/>
</dbReference>
<dbReference type="Proteomes" id="UP000433101">
    <property type="component" value="Unassembled WGS sequence"/>
</dbReference>
<feature type="transmembrane region" description="Helical" evidence="4">
    <location>
        <begin position="303"/>
        <end position="321"/>
    </location>
</feature>
<feature type="transmembrane region" description="Helical" evidence="4">
    <location>
        <begin position="92"/>
        <end position="112"/>
    </location>
</feature>
<keyword evidence="7" id="KW-1185">Reference proteome</keyword>
<feature type="transmembrane region" description="Helical" evidence="4">
    <location>
        <begin position="393"/>
        <end position="413"/>
    </location>
</feature>
<proteinExistence type="predicted"/>
<feature type="transmembrane region" description="Helical" evidence="4">
    <location>
        <begin position="118"/>
        <end position="142"/>
    </location>
</feature>
<feature type="domain" description="Major facilitator superfamily (MFS) profile" evidence="5">
    <location>
        <begin position="28"/>
        <end position="416"/>
    </location>
</feature>
<keyword evidence="3 4" id="KW-0472">Membrane</keyword>
<dbReference type="InterPro" id="IPR050327">
    <property type="entry name" value="Proton-linked_MCT"/>
</dbReference>
<protein>
    <submittedName>
        <fullName evidence="6">MFS transporter</fullName>
    </submittedName>
</protein>
<keyword evidence="2 4" id="KW-1133">Transmembrane helix</keyword>
<accession>A0A7X3S8H0</accession>
<organism evidence="6 7">
    <name type="scientific">Stappia sediminis</name>
    <dbReference type="NCBI Taxonomy" id="2692190"/>
    <lineage>
        <taxon>Bacteria</taxon>
        <taxon>Pseudomonadati</taxon>
        <taxon>Pseudomonadota</taxon>
        <taxon>Alphaproteobacteria</taxon>
        <taxon>Hyphomicrobiales</taxon>
        <taxon>Stappiaceae</taxon>
        <taxon>Stappia</taxon>
    </lineage>
</organism>
<evidence type="ECO:0000259" key="5">
    <source>
        <dbReference type="PROSITE" id="PS50850"/>
    </source>
</evidence>
<evidence type="ECO:0000256" key="2">
    <source>
        <dbReference type="ARBA" id="ARBA00022989"/>
    </source>
</evidence>
<evidence type="ECO:0000256" key="3">
    <source>
        <dbReference type="ARBA" id="ARBA00023136"/>
    </source>
</evidence>
<feature type="transmembrane region" description="Helical" evidence="4">
    <location>
        <begin position="185"/>
        <end position="205"/>
    </location>
</feature>
<sequence length="423" mass="44739">MSCTSETVLSVQAHAPAPQAPLVDGPYAWFRLAVAILLSTVGSVGMWAVVVVLPSVQAEFGVERAEASLPYTATMIGFALGNLVMGRWVDRLGIMPPLIGAAFALGAGFMLASVSGDIWQFAIIQGVLIGIGTAATFGPLIADVSHWFHKRRGIAVAATACGNYLAGAIWPTLIQWGMVEGGWRYSYFGIGVACIVLMVPLALLLRRRLPEEEIDISPSGAVRLNPVASISFSPRTLQMMLAIAGIGCCVAMSMPQVHIVALCVDLGYGVARGAEMLSLMLAGGIVSRLISGVLADRIGGVKTLLLGSVLQCLALFAYLPFDGLVSLYIVSLVFGLAQGGIVPSYAIIVREYLPAREAGQRVGFVIMATIFGMALGGWLSGLIYDLTGSYEAAFFNGIAWNFLNIGIMAFLLFNTRKPRAAMA</sequence>
<dbReference type="SUPFAM" id="SSF103473">
    <property type="entry name" value="MFS general substrate transporter"/>
    <property type="match status" value="1"/>
</dbReference>
<name>A0A7X3S8H0_9HYPH</name>
<dbReference type="InterPro" id="IPR011701">
    <property type="entry name" value="MFS"/>
</dbReference>
<dbReference type="PANTHER" id="PTHR11360:SF290">
    <property type="entry name" value="MONOCARBOXYLATE MFS PERMEASE"/>
    <property type="match status" value="1"/>
</dbReference>
<dbReference type="EMBL" id="WUMV01000006">
    <property type="protein sequence ID" value="MXN65745.1"/>
    <property type="molecule type" value="Genomic_DNA"/>
</dbReference>
<feature type="transmembrane region" description="Helical" evidence="4">
    <location>
        <begin position="327"/>
        <end position="349"/>
    </location>
</feature>
<gene>
    <name evidence="6" type="ORF">GR183_12590</name>
</gene>
<feature type="transmembrane region" description="Helical" evidence="4">
    <location>
        <begin position="68"/>
        <end position="85"/>
    </location>
</feature>